<dbReference type="EMBL" id="JPOX01000005">
    <property type="protein sequence ID" value="KFX51190.1"/>
    <property type="molecule type" value="Genomic_DNA"/>
</dbReference>
<feature type="domain" description="Methyltransferase type 12" evidence="2">
    <location>
        <begin position="35"/>
        <end position="130"/>
    </location>
</feature>
<organism evidence="3">
    <name type="scientific">Talaromyces marneffei PM1</name>
    <dbReference type="NCBI Taxonomy" id="1077442"/>
    <lineage>
        <taxon>Eukaryota</taxon>
        <taxon>Fungi</taxon>
        <taxon>Dikarya</taxon>
        <taxon>Ascomycota</taxon>
        <taxon>Pezizomycotina</taxon>
        <taxon>Eurotiomycetes</taxon>
        <taxon>Eurotiomycetidae</taxon>
        <taxon>Eurotiales</taxon>
        <taxon>Trichocomaceae</taxon>
        <taxon>Talaromyces</taxon>
        <taxon>Talaromyces sect. Talaromyces</taxon>
    </lineage>
</organism>
<name>A0A093VG73_TALMA</name>
<dbReference type="InterPro" id="IPR029063">
    <property type="entry name" value="SAM-dependent_MTases_sf"/>
</dbReference>
<gene>
    <name evidence="3" type="ORF">GQ26_0050550</name>
</gene>
<comment type="caution">
    <text evidence="3">The sequence shown here is derived from an EMBL/GenBank/DDBJ whole genome shotgun (WGS) entry which is preliminary data.</text>
</comment>
<protein>
    <submittedName>
        <fullName evidence="3">Putative polyketide synthase 42</fullName>
    </submittedName>
</protein>
<evidence type="ECO:0000256" key="1">
    <source>
        <dbReference type="ARBA" id="ARBA00022679"/>
    </source>
</evidence>
<accession>A0A093VG73</accession>
<dbReference type="InterPro" id="IPR050444">
    <property type="entry name" value="Polyketide_Synthase"/>
</dbReference>
<dbReference type="Gene3D" id="3.40.50.1820">
    <property type="entry name" value="alpha/beta hydrolase"/>
    <property type="match status" value="1"/>
</dbReference>
<keyword evidence="1" id="KW-0808">Transferase</keyword>
<dbReference type="Pfam" id="PF08242">
    <property type="entry name" value="Methyltransf_12"/>
    <property type="match status" value="1"/>
</dbReference>
<dbReference type="InterPro" id="IPR013217">
    <property type="entry name" value="Methyltransf_12"/>
</dbReference>
<dbReference type="Gene3D" id="3.40.50.150">
    <property type="entry name" value="Vaccinia Virus protein VP39"/>
    <property type="match status" value="1"/>
</dbReference>
<evidence type="ECO:0000259" key="2">
    <source>
        <dbReference type="Pfam" id="PF08242"/>
    </source>
</evidence>
<dbReference type="SUPFAM" id="SSF53474">
    <property type="entry name" value="alpha/beta-Hydrolases"/>
    <property type="match status" value="1"/>
</dbReference>
<dbReference type="GO" id="GO:0016740">
    <property type="term" value="F:transferase activity"/>
    <property type="evidence" value="ECO:0007669"/>
    <property type="project" value="UniProtKB-KW"/>
</dbReference>
<dbReference type="PANTHER" id="PTHR45681">
    <property type="entry name" value="POLYKETIDE SYNTHASE 44-RELATED"/>
    <property type="match status" value="1"/>
</dbReference>
<dbReference type="PANTHER" id="PTHR45681:SF6">
    <property type="entry name" value="POLYKETIDE SYNTHASE 37"/>
    <property type="match status" value="1"/>
</dbReference>
<dbReference type="HOGENOM" id="CLU_950531_0_0_1"/>
<dbReference type="CDD" id="cd02440">
    <property type="entry name" value="AdoMet_MTases"/>
    <property type="match status" value="1"/>
</dbReference>
<reference evidence="3" key="1">
    <citation type="journal article" date="2014" name="PLoS Genet.">
        <title>Signature Gene Expression Reveals Novel Clues to the Molecular Mechanisms of Dimorphic Transition in Penicillium marneffei.</title>
        <authorList>
            <person name="Yang E."/>
            <person name="Wang G."/>
            <person name="Cai J."/>
            <person name="Woo P.C."/>
            <person name="Lau S.K."/>
            <person name="Yuen K.-Y."/>
            <person name="Chow W.-N."/>
            <person name="Lin X."/>
        </authorList>
    </citation>
    <scope>NUCLEOTIDE SEQUENCE [LARGE SCALE GENOMIC DNA]</scope>
    <source>
        <strain evidence="3">PM1</strain>
    </source>
</reference>
<proteinExistence type="predicted"/>
<sequence>MYENWPLLRTPTLLLGDFLKTAFSNSNGGRKFRILEIGAGTGGTTKHIIKYLRSHGIPFEYVLIDISTSLVSAAKKKFKEMSEVLDIEKAPKWEYENAFHMIIATNCIHAIGSLNQSLVTLNKMIREDGAVVLVEITRNMFWLDIVVGLFEGWWLFEDNRTHALSYNLLPQRHSTSSDSPLAGEGVSPDLSMGRPMVDICDGLDWARNKLPHVTLPNETIQIDGERVVVVGWSSCGQLAMSLAWTAPERGLRPPEAILAFYCPTNYEDEWWRNPIQPIGAEDQGDKYDPLEAI</sequence>
<dbReference type="eggNOG" id="KOG1202">
    <property type="taxonomic scope" value="Eukaryota"/>
</dbReference>
<dbReference type="SUPFAM" id="SSF53335">
    <property type="entry name" value="S-adenosyl-L-methionine-dependent methyltransferases"/>
    <property type="match status" value="1"/>
</dbReference>
<evidence type="ECO:0000313" key="3">
    <source>
        <dbReference type="EMBL" id="KFX51190.1"/>
    </source>
</evidence>
<dbReference type="AlphaFoldDB" id="A0A093VG73"/>
<dbReference type="InterPro" id="IPR029058">
    <property type="entry name" value="AB_hydrolase_fold"/>
</dbReference>